<dbReference type="HAMAP" id="MF_03187">
    <property type="entry name" value="Methyltr_EFM5"/>
    <property type="match status" value="1"/>
</dbReference>
<dbReference type="GO" id="GO:0005737">
    <property type="term" value="C:cytoplasm"/>
    <property type="evidence" value="ECO:0007669"/>
    <property type="project" value="UniProtKB-SubCell"/>
</dbReference>
<evidence type="ECO:0000256" key="2">
    <source>
        <dbReference type="ARBA" id="ARBA00022490"/>
    </source>
</evidence>
<evidence type="ECO:0000313" key="6">
    <source>
        <dbReference type="EMBL" id="CAJ0599122.1"/>
    </source>
</evidence>
<keyword evidence="4 5" id="KW-0808">Transferase</keyword>
<dbReference type="Pfam" id="PF10237">
    <property type="entry name" value="N6-adenineMlase"/>
    <property type="match status" value="1"/>
</dbReference>
<dbReference type="PANTHER" id="PTHR13200:SF0">
    <property type="entry name" value="EEF1A LYSINE METHYLTRANSFERASE 1"/>
    <property type="match status" value="1"/>
</dbReference>
<comment type="function">
    <text evidence="5">S-adenosyl-L-methionine-dependent protein-lysine N-methyltransferase that methylates elongation factor 1-alpha.</text>
</comment>
<dbReference type="GO" id="GO:0016279">
    <property type="term" value="F:protein-lysine N-methyltransferase activity"/>
    <property type="evidence" value="ECO:0007669"/>
    <property type="project" value="UniProtKB-UniRule"/>
</dbReference>
<dbReference type="GO" id="GO:0003676">
    <property type="term" value="F:nucleic acid binding"/>
    <property type="evidence" value="ECO:0007669"/>
    <property type="project" value="InterPro"/>
</dbReference>
<evidence type="ECO:0000256" key="5">
    <source>
        <dbReference type="HAMAP-Rule" id="MF_03187"/>
    </source>
</evidence>
<keyword evidence="7" id="KW-1185">Reference proteome</keyword>
<dbReference type="InterPro" id="IPR019369">
    <property type="entry name" value="Efm5/EEF1AKMT1"/>
</dbReference>
<dbReference type="InterPro" id="IPR029063">
    <property type="entry name" value="SAM-dependent_MTases_sf"/>
</dbReference>
<dbReference type="GO" id="GO:0032259">
    <property type="term" value="P:methylation"/>
    <property type="evidence" value="ECO:0007669"/>
    <property type="project" value="UniProtKB-KW"/>
</dbReference>
<dbReference type="PANTHER" id="PTHR13200">
    <property type="entry name" value="EEF1A LYSINE METHYLTRANSFERASE 1"/>
    <property type="match status" value="1"/>
</dbReference>
<dbReference type="InterPro" id="IPR002052">
    <property type="entry name" value="DNA_methylase_N6_adenine_CS"/>
</dbReference>
<keyword evidence="3 5" id="KW-0489">Methyltransferase</keyword>
<dbReference type="EC" id="2.1.1.-" evidence="5"/>
<proteinExistence type="inferred from homology"/>
<comment type="similarity">
    <text evidence="5">Belongs to the class I-like SAM-binding methyltransferase superfamily. EFM5 family.</text>
</comment>
<dbReference type="Proteomes" id="UP001176961">
    <property type="component" value="Unassembled WGS sequence"/>
</dbReference>
<dbReference type="Gene3D" id="3.40.50.150">
    <property type="entry name" value="Vaccinia Virus protein VP39"/>
    <property type="match status" value="1"/>
</dbReference>
<comment type="subcellular location">
    <subcellularLocation>
        <location evidence="1 5">Cytoplasm</location>
    </subcellularLocation>
</comment>
<evidence type="ECO:0000256" key="4">
    <source>
        <dbReference type="ARBA" id="ARBA00022679"/>
    </source>
</evidence>
<evidence type="ECO:0000313" key="7">
    <source>
        <dbReference type="Proteomes" id="UP001176961"/>
    </source>
</evidence>
<reference evidence="6" key="1">
    <citation type="submission" date="2023-07" db="EMBL/GenBank/DDBJ databases">
        <authorList>
            <consortium name="CYATHOMIX"/>
        </authorList>
    </citation>
    <scope>NUCLEOTIDE SEQUENCE</scope>
    <source>
        <strain evidence="6">N/A</strain>
    </source>
</reference>
<keyword evidence="2 5" id="KW-0963">Cytoplasm</keyword>
<dbReference type="SUPFAM" id="SSF53335">
    <property type="entry name" value="S-adenosyl-L-methionine-dependent methyltransferases"/>
    <property type="match status" value="1"/>
</dbReference>
<name>A0AA36M6Z0_CYLNA</name>
<dbReference type="InterPro" id="IPR041370">
    <property type="entry name" value="Mlase_EEF1AKMT1/ZCCHC4"/>
</dbReference>
<dbReference type="EMBL" id="CATQJL010000223">
    <property type="protein sequence ID" value="CAJ0599122.1"/>
    <property type="molecule type" value="Genomic_DNA"/>
</dbReference>
<gene>
    <name evidence="6" type="ORF">CYNAS_LOCUS11105</name>
</gene>
<protein>
    <recommendedName>
        <fullName evidence="5">Protein-lysine N-methyltransferase CYNAS_LOCUS11105</fullName>
        <ecNumber evidence="5">2.1.1.-</ecNumber>
    </recommendedName>
</protein>
<evidence type="ECO:0000256" key="1">
    <source>
        <dbReference type="ARBA" id="ARBA00004496"/>
    </source>
</evidence>
<dbReference type="AlphaFoldDB" id="A0AA36M6Z0"/>
<sequence>MSDPDDDIPRLPADTLAILQQFQEEQRKIAEGVVDVVTEDWQLSQFWYAPETARQLCRELVDATGGNGHIACISCPTLMQYFPEIDDYEKGKVAIRLLEYDHRFEKKFPLEYVPCDYRHPLAIPEELKGVFDVVIADPPFLADECLVKTAQTVRLLAKPNAKILLCTGAIMEEMADRLLGLHRLKFEPQHANNLSNEFSCFANYDTKYL</sequence>
<comment type="caution">
    <text evidence="6">The sequence shown here is derived from an EMBL/GenBank/DDBJ whole genome shotgun (WGS) entry which is preliminary data.</text>
</comment>
<dbReference type="PROSITE" id="PS00092">
    <property type="entry name" value="N6_MTASE"/>
    <property type="match status" value="1"/>
</dbReference>
<organism evidence="6 7">
    <name type="scientific">Cylicocyclus nassatus</name>
    <name type="common">Nematode worm</name>
    <dbReference type="NCBI Taxonomy" id="53992"/>
    <lineage>
        <taxon>Eukaryota</taxon>
        <taxon>Metazoa</taxon>
        <taxon>Ecdysozoa</taxon>
        <taxon>Nematoda</taxon>
        <taxon>Chromadorea</taxon>
        <taxon>Rhabditida</taxon>
        <taxon>Rhabditina</taxon>
        <taxon>Rhabditomorpha</taxon>
        <taxon>Strongyloidea</taxon>
        <taxon>Strongylidae</taxon>
        <taxon>Cylicocyclus</taxon>
    </lineage>
</organism>
<accession>A0AA36M6Z0</accession>
<evidence type="ECO:0000256" key="3">
    <source>
        <dbReference type="ARBA" id="ARBA00022603"/>
    </source>
</evidence>